<dbReference type="PANTHER" id="PTHR12451">
    <property type="entry name" value="TRANSCRIPTION FACTOR CASTOR PROTEIN MING -RELATED"/>
    <property type="match status" value="1"/>
</dbReference>
<feature type="domain" description="C2H2-type" evidence="3">
    <location>
        <begin position="634"/>
        <end position="663"/>
    </location>
</feature>
<keyword evidence="1" id="KW-0863">Zinc-finger</keyword>
<feature type="domain" description="C2H2-type" evidence="3">
    <location>
        <begin position="517"/>
        <end position="546"/>
    </location>
</feature>
<feature type="compositionally biased region" description="Pro residues" evidence="2">
    <location>
        <begin position="1048"/>
        <end position="1060"/>
    </location>
</feature>
<dbReference type="EMBL" id="CH473968">
    <property type="protein sequence ID" value="EDL81142.1"/>
    <property type="molecule type" value="Genomic_DNA"/>
</dbReference>
<feature type="region of interest" description="Disordered" evidence="2">
    <location>
        <begin position="1556"/>
        <end position="1582"/>
    </location>
</feature>
<feature type="region of interest" description="Disordered" evidence="2">
    <location>
        <begin position="1026"/>
        <end position="1076"/>
    </location>
</feature>
<feature type="domain" description="C2H2-type" evidence="3">
    <location>
        <begin position="1424"/>
        <end position="1448"/>
    </location>
</feature>
<gene>
    <name evidence="6" type="primary">Casz1</name>
    <name evidence="4" type="ORF">rCG_31523</name>
</gene>
<feature type="compositionally biased region" description="Basic and acidic residues" evidence="2">
    <location>
        <begin position="105"/>
        <end position="126"/>
    </location>
</feature>
<feature type="region of interest" description="Disordered" evidence="2">
    <location>
        <begin position="1607"/>
        <end position="1733"/>
    </location>
</feature>
<dbReference type="SMART" id="SM00355">
    <property type="entry name" value="ZnF_C2H2"/>
    <property type="match status" value="11"/>
</dbReference>
<feature type="compositionally biased region" description="Pro residues" evidence="2">
    <location>
        <begin position="373"/>
        <end position="383"/>
    </location>
</feature>
<accession>A6IU91</accession>
<dbReference type="AGR" id="RGD:1563533"/>
<dbReference type="PANTHER" id="PTHR12451:SF0">
    <property type="entry name" value="ZINC FINGER PROTEIN CASTOR HOMOLOG 1"/>
    <property type="match status" value="1"/>
</dbReference>
<dbReference type="InterPro" id="IPR040373">
    <property type="entry name" value="CASZ1"/>
</dbReference>
<feature type="compositionally biased region" description="Polar residues" evidence="2">
    <location>
        <begin position="863"/>
        <end position="877"/>
    </location>
</feature>
<dbReference type="GO" id="GO:0008270">
    <property type="term" value="F:zinc ion binding"/>
    <property type="evidence" value="ECO:0007669"/>
    <property type="project" value="UniProtKB-KW"/>
</dbReference>
<feature type="region of interest" description="Disordered" evidence="2">
    <location>
        <begin position="1299"/>
        <end position="1318"/>
    </location>
</feature>
<evidence type="ECO:0000256" key="2">
    <source>
        <dbReference type="SAM" id="MobiDB-lite"/>
    </source>
</evidence>
<dbReference type="GO" id="GO:0006355">
    <property type="term" value="P:regulation of DNA-templated transcription"/>
    <property type="evidence" value="ECO:0007669"/>
    <property type="project" value="InterPro"/>
</dbReference>
<feature type="region of interest" description="Disordered" evidence="2">
    <location>
        <begin position="1323"/>
        <end position="1361"/>
    </location>
</feature>
<feature type="region of interest" description="Disordered" evidence="2">
    <location>
        <begin position="1"/>
        <end position="37"/>
    </location>
</feature>
<evidence type="ECO:0000313" key="4">
    <source>
        <dbReference type="EMBL" id="EDL81142.1"/>
    </source>
</evidence>
<dbReference type="PROSITE" id="PS50157">
    <property type="entry name" value="ZINC_FINGER_C2H2_2"/>
    <property type="match status" value="3"/>
</dbReference>
<feature type="region of interest" description="Disordered" evidence="2">
    <location>
        <begin position="87"/>
        <end position="141"/>
    </location>
</feature>
<feature type="compositionally biased region" description="Polar residues" evidence="2">
    <location>
        <begin position="1330"/>
        <end position="1361"/>
    </location>
</feature>
<evidence type="ECO:0000259" key="3">
    <source>
        <dbReference type="PROSITE" id="PS50157"/>
    </source>
</evidence>
<evidence type="ECO:0000313" key="6">
    <source>
        <dbReference type="RGD" id="1563533"/>
    </source>
</evidence>
<dbReference type="PROSITE" id="PS00028">
    <property type="entry name" value="ZINC_FINGER_C2H2_1"/>
    <property type="match status" value="8"/>
</dbReference>
<keyword evidence="1" id="KW-0479">Metal-binding</keyword>
<sequence>MAFLEEFGTKERRMDLGTAESTRCTDPPAGKPPMAAKRKGGLKLNAICAKLSRQVVVEKGAEAGSQAEGSPLLLGRIVREGSELPPEGVYMVQPQGCSDEEDHAEEPSKDNSILGEKDSDGTKDDSGPSAKQASGEASSLRDYAASTMTEFLGMFGYDDQNTRDELARKISFEKLHAGSTPEVVASSMLPSSEDTLSKRARFSKYEEYIRKLKAGEQLPWPAHGSKAEDRAGKEVVGPLPSLRLPSNTAHLETKATILPLPSHSSVQMQNLVARASKYDFFIHKLKTGESLRPQNGSTYKKPSKYDLENVKYLHLFKPGEGSPDMGGAIAFKTGKVGRPSKYDVRGIQKPGTTKIPPAPSLVPTPLTNVPSAPSAPGPGPEPPASLSFNTPEYLKSTFSKTDSITTGTVSTVKNGLPTDKPAVTEDVNIYQKYIARFSGSQHCGHIHCAYQYREHYHCLDPECNYQRFTSKQDVIRHYNMHKKRDNSLQHGFMRFSPLDDCSVYYHGCHLNGKSTHYHCMQVGCNKVYTSTSDVMTHENFHKKNTQLINDGFQRFRATEDCGTADCQFYGQKTTHFHCRRPGCTFTFKNKCDIEKHKSYHIKDDAYAKDGFKKFYKYEECKYEGCVYSKATNHFHCIRAGCGFTFTSTSQMTSHKRKHERRHIRSSGALGLPASLLGTKDTEHEESSNDDLVDFSALSSKNSSLSASPNSQQSSASLAAAAAATTAEAVPSAAKPPNSKMAGLLPQGLSGSIPLALALSNSGLPTTTPYFPLLPGRGSASLPVGSPGLLGSMTSGATTSATPDMPALMASGAGDSAPTAATSLSVPPASIMERISASKGLISPMMARLAAAALKPSATFDPGSGQQSTPTKFPQAQVKQEPDSAGTPGPHEASQDRSLDLTVKEPSNESNGHAVPANSSLLSSLMNKMSQGNPSLGNLLNIKTEVEGSPAGEPSPFLGKAVKALVQEKLSEPWKVYLRRFGTKDFCDAQCDFLHKAHFHCVVEECGALFSTLDGAIKHANFHFRTEGGTAKGTTEASFPTSAAETKPPLAPSSPPAPPGTMVPGSSLEGPAPSPVSVPSTPTLLAWKQLASTIPQMPQIPSSVPHLPTSPLATTSLESAKPQVKPGFLQFQDNDPCLATDCKYASKFHFHCLFGNCKYVCKTSGKAESHCLDHINPSNSLVNVRDQFAYYSLQCLCPNQHCEFRMRGHYHCLRTGCYFVTNITTKLPWHIKKHEKAERRAANGFKYFTKREECGRLGCKYNQVNSHFHCIREGCQFSFLLKHQMTSHARKHMRRMLGKNFDRVPPSQGPPSLMDAETDEGMDYTGCSPGAASSESSTMDRSCSSTPVGNESTAAGNTISMPTASGAKKRFWIIEDMSPFGKRRKTASSRKMLDEGMMLEGFRRFDLYEDCKDTACQFSLKVTHYHCTRENCGYKFCGRTHMYKHAQHHDRVDNLVLDDFKRFKASLSCHFADCPFSGTSTHFHCLRCRFRCTDSTKVTAHRKHHGKQDVISAAGFCQFSSSADCAVPDCKYKLKCSHFHCTYPGCRHTVVGMSQMDSHKRKHEKQERGEPPAASPGAPVSLDGSLTLAAEQGSLLFLQTAAAGLGLLGDTGDPGPPVTAPGTRDAPAAPAPVAAAAATTTTTTTTTTTSSAAGESSQEDDEEELEMPEEEAEEDDEDDDEEDDDDEDDDDDDDDEDLRTDSEESLPEAGGEAGARTPLAALGGPGPAPTAASP</sequence>
<evidence type="ECO:0000313" key="5">
    <source>
        <dbReference type="Proteomes" id="UP000234681"/>
    </source>
</evidence>
<keyword evidence="1" id="KW-0862">Zinc</keyword>
<dbReference type="RGD" id="1563533">
    <property type="gene designation" value="Casz1"/>
</dbReference>
<feature type="compositionally biased region" description="Acidic residues" evidence="2">
    <location>
        <begin position="1656"/>
        <end position="1705"/>
    </location>
</feature>
<name>A6IU91_RAT</name>
<organism evidence="4 5">
    <name type="scientific">Rattus norvegicus</name>
    <name type="common">Rat</name>
    <dbReference type="NCBI Taxonomy" id="10116"/>
    <lineage>
        <taxon>Eukaryota</taxon>
        <taxon>Metazoa</taxon>
        <taxon>Chordata</taxon>
        <taxon>Craniata</taxon>
        <taxon>Vertebrata</taxon>
        <taxon>Euteleostomi</taxon>
        <taxon>Mammalia</taxon>
        <taxon>Eutheria</taxon>
        <taxon>Euarchontoglires</taxon>
        <taxon>Glires</taxon>
        <taxon>Rodentia</taxon>
        <taxon>Myomorpha</taxon>
        <taxon>Muroidea</taxon>
        <taxon>Muridae</taxon>
        <taxon>Murinae</taxon>
        <taxon>Rattus</taxon>
    </lineage>
</organism>
<feature type="compositionally biased region" description="Low complexity" evidence="2">
    <location>
        <begin position="1619"/>
        <end position="1652"/>
    </location>
</feature>
<dbReference type="InterPro" id="IPR013087">
    <property type="entry name" value="Znf_C2H2_type"/>
</dbReference>
<dbReference type="Proteomes" id="UP000234681">
    <property type="component" value="Chromosome 5"/>
</dbReference>
<proteinExistence type="predicted"/>
<feature type="compositionally biased region" description="Basic and acidic residues" evidence="2">
    <location>
        <begin position="892"/>
        <end position="906"/>
    </location>
</feature>
<feature type="region of interest" description="Disordered" evidence="2">
    <location>
        <begin position="857"/>
        <end position="916"/>
    </location>
</feature>
<protein>
    <submittedName>
        <fullName evidence="4">RCG31523</fullName>
    </submittedName>
</protein>
<feature type="compositionally biased region" description="Low complexity" evidence="2">
    <location>
        <begin position="1026"/>
        <end position="1036"/>
    </location>
</feature>
<evidence type="ECO:0000256" key="1">
    <source>
        <dbReference type="PROSITE-ProRule" id="PRU00042"/>
    </source>
</evidence>
<reference evidence="5" key="1">
    <citation type="submission" date="2005-09" db="EMBL/GenBank/DDBJ databases">
        <authorList>
            <person name="Mural R.J."/>
            <person name="Li P.W."/>
            <person name="Adams M.D."/>
            <person name="Amanatides P.G."/>
            <person name="Baden-Tillson H."/>
            <person name="Barnstead M."/>
            <person name="Chin S.H."/>
            <person name="Dew I."/>
            <person name="Evans C.A."/>
            <person name="Ferriera S."/>
            <person name="Flanigan M."/>
            <person name="Fosler C."/>
            <person name="Glodek A."/>
            <person name="Gu Z."/>
            <person name="Holt R.A."/>
            <person name="Jennings D."/>
            <person name="Kraft C.L."/>
            <person name="Lu F."/>
            <person name="Nguyen T."/>
            <person name="Nusskern D.R."/>
            <person name="Pfannkoch C.M."/>
            <person name="Sitter C."/>
            <person name="Sutton G.G."/>
            <person name="Venter J.C."/>
            <person name="Wang Z."/>
            <person name="Woodage T."/>
            <person name="Zheng X.H."/>
            <person name="Zhong F."/>
        </authorList>
    </citation>
    <scope>NUCLEOTIDE SEQUENCE [LARGE SCALE GENOMIC DNA]</scope>
    <source>
        <strain>BN</strain>
        <strain evidence="5">Sprague-Dawley</strain>
    </source>
</reference>
<feature type="region of interest" description="Disordered" evidence="2">
    <location>
        <begin position="341"/>
        <end position="386"/>
    </location>
</feature>